<protein>
    <submittedName>
        <fullName evidence="7">Bicarbonate transporter BicA</fullName>
    </submittedName>
</protein>
<feature type="transmembrane region" description="Helical" evidence="5">
    <location>
        <begin position="106"/>
        <end position="133"/>
    </location>
</feature>
<dbReference type="Pfam" id="PF01740">
    <property type="entry name" value="STAS"/>
    <property type="match status" value="1"/>
</dbReference>
<dbReference type="InterPro" id="IPR001902">
    <property type="entry name" value="SLC26A/SulP_fam"/>
</dbReference>
<dbReference type="AlphaFoldDB" id="A0A517VJJ2"/>
<evidence type="ECO:0000256" key="4">
    <source>
        <dbReference type="ARBA" id="ARBA00023136"/>
    </source>
</evidence>
<evidence type="ECO:0000313" key="7">
    <source>
        <dbReference type="EMBL" id="QDT93172.1"/>
    </source>
</evidence>
<keyword evidence="2 5" id="KW-0812">Transmembrane</keyword>
<evidence type="ECO:0000256" key="5">
    <source>
        <dbReference type="SAM" id="Phobius"/>
    </source>
</evidence>
<keyword evidence="3 5" id="KW-1133">Transmembrane helix</keyword>
<name>A0A517VJJ2_9PLAN</name>
<keyword evidence="8" id="KW-1185">Reference proteome</keyword>
<feature type="domain" description="STAS" evidence="6">
    <location>
        <begin position="161"/>
        <end position="271"/>
    </location>
</feature>
<dbReference type="InterPro" id="IPR036513">
    <property type="entry name" value="STAS_dom_sf"/>
</dbReference>
<evidence type="ECO:0000256" key="1">
    <source>
        <dbReference type="ARBA" id="ARBA00004141"/>
    </source>
</evidence>
<organism evidence="7 8">
    <name type="scientific">Gimesia algae</name>
    <dbReference type="NCBI Taxonomy" id="2527971"/>
    <lineage>
        <taxon>Bacteria</taxon>
        <taxon>Pseudomonadati</taxon>
        <taxon>Planctomycetota</taxon>
        <taxon>Planctomycetia</taxon>
        <taxon>Planctomycetales</taxon>
        <taxon>Planctomycetaceae</taxon>
        <taxon>Gimesia</taxon>
    </lineage>
</organism>
<feature type="transmembrane region" description="Helical" evidence="5">
    <location>
        <begin position="47"/>
        <end position="65"/>
    </location>
</feature>
<accession>A0A517VJJ2</accession>
<evidence type="ECO:0000313" key="8">
    <source>
        <dbReference type="Proteomes" id="UP000316855"/>
    </source>
</evidence>
<dbReference type="PANTHER" id="PTHR11814">
    <property type="entry name" value="SULFATE TRANSPORTER"/>
    <property type="match status" value="1"/>
</dbReference>
<reference evidence="7 8" key="1">
    <citation type="submission" date="2019-02" db="EMBL/GenBank/DDBJ databases">
        <title>Deep-cultivation of Planctomycetes and their phenomic and genomic characterization uncovers novel biology.</title>
        <authorList>
            <person name="Wiegand S."/>
            <person name="Jogler M."/>
            <person name="Boedeker C."/>
            <person name="Pinto D."/>
            <person name="Vollmers J."/>
            <person name="Rivas-Marin E."/>
            <person name="Kohn T."/>
            <person name="Peeters S.H."/>
            <person name="Heuer A."/>
            <person name="Rast P."/>
            <person name="Oberbeckmann S."/>
            <person name="Bunk B."/>
            <person name="Jeske O."/>
            <person name="Meyerdierks A."/>
            <person name="Storesund J.E."/>
            <person name="Kallscheuer N."/>
            <person name="Luecker S."/>
            <person name="Lage O.M."/>
            <person name="Pohl T."/>
            <person name="Merkel B.J."/>
            <person name="Hornburger P."/>
            <person name="Mueller R.-W."/>
            <person name="Bruemmer F."/>
            <person name="Labrenz M."/>
            <person name="Spormann A.M."/>
            <person name="Op den Camp H."/>
            <person name="Overmann J."/>
            <person name="Amann R."/>
            <person name="Jetten M.S.M."/>
            <person name="Mascher T."/>
            <person name="Medema M.H."/>
            <person name="Devos D.P."/>
            <person name="Kaster A.-K."/>
            <person name="Ovreas L."/>
            <person name="Rohde M."/>
            <person name="Galperin M.Y."/>
            <person name="Jogler C."/>
        </authorList>
    </citation>
    <scope>NUCLEOTIDE SEQUENCE [LARGE SCALE GENOMIC DNA]</scope>
    <source>
        <strain evidence="7 8">Pan161</strain>
    </source>
</reference>
<comment type="subcellular location">
    <subcellularLocation>
        <location evidence="1">Membrane</location>
        <topology evidence="1">Multi-pass membrane protein</topology>
    </subcellularLocation>
</comment>
<dbReference type="GO" id="GO:0016020">
    <property type="term" value="C:membrane"/>
    <property type="evidence" value="ECO:0007669"/>
    <property type="project" value="UniProtKB-SubCell"/>
</dbReference>
<dbReference type="CDD" id="cd07042">
    <property type="entry name" value="STAS_SulP_like_sulfate_transporter"/>
    <property type="match status" value="1"/>
</dbReference>
<evidence type="ECO:0000256" key="3">
    <source>
        <dbReference type="ARBA" id="ARBA00022989"/>
    </source>
</evidence>
<evidence type="ECO:0000259" key="6">
    <source>
        <dbReference type="PROSITE" id="PS50801"/>
    </source>
</evidence>
<feature type="transmembrane region" description="Helical" evidence="5">
    <location>
        <begin position="12"/>
        <end position="35"/>
    </location>
</feature>
<dbReference type="GO" id="GO:0055085">
    <property type="term" value="P:transmembrane transport"/>
    <property type="evidence" value="ECO:0007669"/>
    <property type="project" value="InterPro"/>
</dbReference>
<gene>
    <name evidence="7" type="primary">bicA_2</name>
    <name evidence="7" type="ORF">Pan161_48470</name>
</gene>
<dbReference type="Proteomes" id="UP000316855">
    <property type="component" value="Chromosome"/>
</dbReference>
<evidence type="ECO:0000256" key="2">
    <source>
        <dbReference type="ARBA" id="ARBA00022692"/>
    </source>
</evidence>
<dbReference type="SUPFAM" id="SSF52091">
    <property type="entry name" value="SpoIIaa-like"/>
    <property type="match status" value="1"/>
</dbReference>
<dbReference type="InterPro" id="IPR002645">
    <property type="entry name" value="STAS_dom"/>
</dbReference>
<dbReference type="Pfam" id="PF00916">
    <property type="entry name" value="Sulfate_transp"/>
    <property type="match status" value="1"/>
</dbReference>
<dbReference type="InterPro" id="IPR011547">
    <property type="entry name" value="SLC26A/SulP_dom"/>
</dbReference>
<dbReference type="PROSITE" id="PS50801">
    <property type="entry name" value="STAS"/>
    <property type="match status" value="1"/>
</dbReference>
<proteinExistence type="predicted"/>
<dbReference type="Gene3D" id="3.30.750.24">
    <property type="entry name" value="STAS domain"/>
    <property type="match status" value="1"/>
</dbReference>
<dbReference type="OrthoDB" id="9771198at2"/>
<dbReference type="EMBL" id="CP036343">
    <property type="protein sequence ID" value="QDT93172.1"/>
    <property type="molecule type" value="Genomic_DNA"/>
</dbReference>
<keyword evidence="4 5" id="KW-0472">Membrane</keyword>
<dbReference type="KEGG" id="gax:Pan161_48470"/>
<sequence>MTNERHDSDREIFGQGVANLGCGLVGGVTTATATMRTVANIKCGGKTGLASIIHGVVLLALMLGLAPYATYIPMACLAGILLKVGIDIIDYRVLPVLHRMPLTDAICFWAVLILTISVDLLVAMGVGITIAFVRIVQELGQTYEQNVVSLNDMNRSLPTDVSMPDELKEKVLKLRLDGPLFFGVSDTIYRASSALIDYKYLIIRMARVPMVDMSGAYLLDDIIEKAHHQGATVFFTGTKPQVKRTLVRLKIIEKVTEENCLATFNDAISRIQQLEQEQGSHSGRVEQDALEHV</sequence>